<feature type="non-terminal residue" evidence="10">
    <location>
        <position position="1"/>
    </location>
</feature>
<keyword evidence="5" id="KW-0812">Transmembrane</keyword>
<evidence type="ECO:0000256" key="4">
    <source>
        <dbReference type="ARBA" id="ARBA00022679"/>
    </source>
</evidence>
<dbReference type="GO" id="GO:0000139">
    <property type="term" value="C:Golgi membrane"/>
    <property type="evidence" value="ECO:0007669"/>
    <property type="project" value="UniProtKB-SubCell"/>
</dbReference>
<dbReference type="Pfam" id="PF01762">
    <property type="entry name" value="Galactosyl_T"/>
    <property type="match status" value="1"/>
</dbReference>
<feature type="non-terminal residue" evidence="10">
    <location>
        <position position="89"/>
    </location>
</feature>
<gene>
    <name evidence="11" type="primary">8034376</name>
    <name evidence="10" type="ORF">IscW_ISCW009533</name>
</gene>
<dbReference type="PaxDb" id="6945-B7Q178"/>
<dbReference type="Proteomes" id="UP000001555">
    <property type="component" value="Unassembled WGS sequence"/>
</dbReference>
<evidence type="ECO:0000256" key="8">
    <source>
        <dbReference type="ARBA" id="ARBA00023034"/>
    </source>
</evidence>
<evidence type="ECO:0000256" key="7">
    <source>
        <dbReference type="ARBA" id="ARBA00022989"/>
    </source>
</evidence>
<dbReference type="VEuPathDB" id="VectorBase:ISCI009533"/>
<keyword evidence="3" id="KW-0328">Glycosyltransferase</keyword>
<keyword evidence="4" id="KW-0808">Transferase</keyword>
<evidence type="ECO:0000313" key="12">
    <source>
        <dbReference type="Proteomes" id="UP000001555"/>
    </source>
</evidence>
<evidence type="ECO:0000256" key="9">
    <source>
        <dbReference type="ARBA" id="ARBA00023136"/>
    </source>
</evidence>
<comment type="similarity">
    <text evidence="2">Belongs to the glycosyltransferase 31 family.</text>
</comment>
<proteinExistence type="inferred from homology"/>
<dbReference type="InterPro" id="IPR002659">
    <property type="entry name" value="Glyco_trans_31"/>
</dbReference>
<dbReference type="EMBL" id="DS836097">
    <property type="protein sequence ID" value="EEC12600.1"/>
    <property type="molecule type" value="Genomic_DNA"/>
</dbReference>
<comment type="subcellular location">
    <subcellularLocation>
        <location evidence="1">Golgi apparatus membrane</location>
        <topology evidence="1">Single-pass type II membrane protein</topology>
    </subcellularLocation>
</comment>
<reference evidence="10 12" key="1">
    <citation type="submission" date="2008-03" db="EMBL/GenBank/DDBJ databases">
        <title>Annotation of Ixodes scapularis.</title>
        <authorList>
            <consortium name="Ixodes scapularis Genome Project Consortium"/>
            <person name="Caler E."/>
            <person name="Hannick L.I."/>
            <person name="Bidwell S."/>
            <person name="Joardar V."/>
            <person name="Thiagarajan M."/>
            <person name="Amedeo P."/>
            <person name="Galinsky K.J."/>
            <person name="Schobel S."/>
            <person name="Inman J."/>
            <person name="Hostetler J."/>
            <person name="Miller J."/>
            <person name="Hammond M."/>
            <person name="Megy K."/>
            <person name="Lawson D."/>
            <person name="Kodira C."/>
            <person name="Sutton G."/>
            <person name="Meyer J."/>
            <person name="Hill C.A."/>
            <person name="Birren B."/>
            <person name="Nene V."/>
            <person name="Collins F."/>
            <person name="Alarcon-Chaidez F."/>
            <person name="Wikel S."/>
            <person name="Strausberg R."/>
        </authorList>
    </citation>
    <scope>NUCLEOTIDE SEQUENCE [LARGE SCALE GENOMIC DNA]</scope>
    <source>
        <strain evidence="12">Wikel</strain>
        <strain evidence="10">Wikel colony</strain>
    </source>
</reference>
<keyword evidence="12" id="KW-1185">Reference proteome</keyword>
<dbReference type="GO" id="GO:0016758">
    <property type="term" value="F:hexosyltransferase activity"/>
    <property type="evidence" value="ECO:0007669"/>
    <property type="project" value="InterPro"/>
</dbReference>
<protein>
    <submittedName>
        <fullName evidence="11">Hexosyltransferase</fullName>
    </submittedName>
</protein>
<accession>B7Q178</accession>
<evidence type="ECO:0000256" key="3">
    <source>
        <dbReference type="ARBA" id="ARBA00022676"/>
    </source>
</evidence>
<evidence type="ECO:0000256" key="1">
    <source>
        <dbReference type="ARBA" id="ARBA00004323"/>
    </source>
</evidence>
<evidence type="ECO:0000313" key="10">
    <source>
        <dbReference type="EMBL" id="EEC12600.1"/>
    </source>
</evidence>
<dbReference type="VEuPathDB" id="VectorBase:ISCW009533"/>
<dbReference type="EMBL" id="ABJB010244485">
    <property type="status" value="NOT_ANNOTATED_CDS"/>
    <property type="molecule type" value="Genomic_DNA"/>
</dbReference>
<keyword evidence="6" id="KW-0735">Signal-anchor</keyword>
<dbReference type="AlphaFoldDB" id="B7Q178"/>
<evidence type="ECO:0000313" key="11">
    <source>
        <dbReference type="EnsemblMetazoa" id="ISCW009533-PA"/>
    </source>
</evidence>
<name>B7Q178_IXOSC</name>
<dbReference type="HOGENOM" id="CLU_2461070_0_0_1"/>
<reference evidence="11" key="2">
    <citation type="submission" date="2020-05" db="UniProtKB">
        <authorList>
            <consortium name="EnsemblMetazoa"/>
        </authorList>
    </citation>
    <scope>IDENTIFICATION</scope>
    <source>
        <strain evidence="11">wikel</strain>
    </source>
</reference>
<keyword evidence="9" id="KW-0472">Membrane</keyword>
<keyword evidence="7" id="KW-1133">Transmembrane helix</keyword>
<evidence type="ECO:0000256" key="2">
    <source>
        <dbReference type="ARBA" id="ARBA00008661"/>
    </source>
</evidence>
<organism>
    <name type="scientific">Ixodes scapularis</name>
    <name type="common">Black-legged tick</name>
    <name type="synonym">Deer tick</name>
    <dbReference type="NCBI Taxonomy" id="6945"/>
    <lineage>
        <taxon>Eukaryota</taxon>
        <taxon>Metazoa</taxon>
        <taxon>Ecdysozoa</taxon>
        <taxon>Arthropoda</taxon>
        <taxon>Chelicerata</taxon>
        <taxon>Arachnida</taxon>
        <taxon>Acari</taxon>
        <taxon>Parasitiformes</taxon>
        <taxon>Ixodida</taxon>
        <taxon>Ixodoidea</taxon>
        <taxon>Ixodidae</taxon>
        <taxon>Ixodinae</taxon>
        <taxon>Ixodes</taxon>
    </lineage>
</organism>
<evidence type="ECO:0000256" key="5">
    <source>
        <dbReference type="ARBA" id="ARBA00022692"/>
    </source>
</evidence>
<evidence type="ECO:0000256" key="6">
    <source>
        <dbReference type="ARBA" id="ARBA00022968"/>
    </source>
</evidence>
<dbReference type="EnsemblMetazoa" id="ISCW009533-RA">
    <property type="protein sequence ID" value="ISCW009533-PA"/>
    <property type="gene ID" value="ISCW009533"/>
</dbReference>
<sequence>TQLWTLRNSTSTIKLVFFLGWPIEPALVEHISEEIRTTDDLVIGNFDGTPENSTLSTLMMLQWVVRFCGKAKFLIKIGDSGRVSLKLLR</sequence>
<keyword evidence="8" id="KW-0333">Golgi apparatus</keyword>